<evidence type="ECO:0000256" key="4">
    <source>
        <dbReference type="ARBA" id="ARBA00022825"/>
    </source>
</evidence>
<dbReference type="SMART" id="SM00020">
    <property type="entry name" value="Tryp_SPc"/>
    <property type="match status" value="1"/>
</dbReference>
<dbReference type="Gene3D" id="2.40.10.10">
    <property type="entry name" value="Trypsin-like serine proteases"/>
    <property type="match status" value="1"/>
</dbReference>
<name>A0A672I742_SALFA</name>
<proteinExistence type="inferred from homology"/>
<dbReference type="AlphaFoldDB" id="A0A672I742"/>
<dbReference type="GO" id="GO:0005615">
    <property type="term" value="C:extracellular space"/>
    <property type="evidence" value="ECO:0007669"/>
    <property type="project" value="TreeGrafter"/>
</dbReference>
<dbReference type="SUPFAM" id="SSF50494">
    <property type="entry name" value="Trypsin-like serine proteases"/>
    <property type="match status" value="1"/>
</dbReference>
<dbReference type="InterPro" id="IPR033116">
    <property type="entry name" value="TRYPSIN_SER"/>
</dbReference>
<dbReference type="InterPro" id="IPR009003">
    <property type="entry name" value="Peptidase_S1_PA"/>
</dbReference>
<evidence type="ECO:0000313" key="10">
    <source>
        <dbReference type="Ensembl" id="ENSSFAP00005037491.1"/>
    </source>
</evidence>
<evidence type="ECO:0000256" key="5">
    <source>
        <dbReference type="ARBA" id="ARBA00023157"/>
    </source>
</evidence>
<feature type="domain" description="Peptidase S1" evidence="9">
    <location>
        <begin position="1"/>
        <end position="110"/>
    </location>
</feature>
<dbReference type="Ensembl" id="ENSSFAT00005038887.1">
    <property type="protein sequence ID" value="ENSSFAP00005037491.1"/>
    <property type="gene ID" value="ENSSFAG00005018862.1"/>
</dbReference>
<evidence type="ECO:0000256" key="8">
    <source>
        <dbReference type="ARBA" id="ARBA00038868"/>
    </source>
</evidence>
<evidence type="ECO:0000256" key="2">
    <source>
        <dbReference type="ARBA" id="ARBA00022670"/>
    </source>
</evidence>
<dbReference type="FunFam" id="2.40.10.10:FF:000002">
    <property type="entry name" value="Transmembrane protease serine"/>
    <property type="match status" value="1"/>
</dbReference>
<evidence type="ECO:0000256" key="1">
    <source>
        <dbReference type="ARBA" id="ARBA00004239"/>
    </source>
</evidence>
<dbReference type="EC" id="3.4.21.4" evidence="8"/>
<dbReference type="InterPro" id="IPR050127">
    <property type="entry name" value="Serine_Proteases_S1"/>
</dbReference>
<evidence type="ECO:0000256" key="6">
    <source>
        <dbReference type="ARBA" id="ARBA00024195"/>
    </source>
</evidence>
<keyword evidence="3" id="KW-0378">Hydrolase</keyword>
<comment type="similarity">
    <text evidence="6">Belongs to the peptidase S1 family. CLIP subfamily.</text>
</comment>
<reference evidence="10" key="2">
    <citation type="submission" date="2025-08" db="UniProtKB">
        <authorList>
            <consortium name="Ensembl"/>
        </authorList>
    </citation>
    <scope>IDENTIFICATION</scope>
</reference>
<dbReference type="PANTHER" id="PTHR24264:SF46">
    <property type="entry name" value="COAGULATION FACTOR XII"/>
    <property type="match status" value="1"/>
</dbReference>
<dbReference type="InterPro" id="IPR001254">
    <property type="entry name" value="Trypsin_dom"/>
</dbReference>
<comment type="subcellular location">
    <subcellularLocation>
        <location evidence="1">Secreted</location>
        <location evidence="1">Extracellular space</location>
    </subcellularLocation>
</comment>
<dbReference type="Proteomes" id="UP000472267">
    <property type="component" value="Chromosome 14"/>
</dbReference>
<dbReference type="GO" id="GO:0031638">
    <property type="term" value="P:zymogen activation"/>
    <property type="evidence" value="ECO:0007669"/>
    <property type="project" value="TreeGrafter"/>
</dbReference>
<dbReference type="Pfam" id="PF00089">
    <property type="entry name" value="Trypsin"/>
    <property type="match status" value="1"/>
</dbReference>
<dbReference type="PROSITE" id="PS00135">
    <property type="entry name" value="TRYPSIN_SER"/>
    <property type="match status" value="1"/>
</dbReference>
<dbReference type="GO" id="GO:0005791">
    <property type="term" value="C:rough endoplasmic reticulum"/>
    <property type="evidence" value="ECO:0007669"/>
    <property type="project" value="TreeGrafter"/>
</dbReference>
<dbReference type="PROSITE" id="PS50240">
    <property type="entry name" value="TRYPSIN_DOM"/>
    <property type="match status" value="1"/>
</dbReference>
<reference evidence="10" key="3">
    <citation type="submission" date="2025-09" db="UniProtKB">
        <authorList>
            <consortium name="Ensembl"/>
        </authorList>
    </citation>
    <scope>IDENTIFICATION</scope>
</reference>
<keyword evidence="4" id="KW-0720">Serine protease</keyword>
<protein>
    <recommendedName>
        <fullName evidence="8">trypsin</fullName>
        <ecNumber evidence="8">3.4.21.4</ecNumber>
    </recommendedName>
</protein>
<dbReference type="GO" id="GO:0007596">
    <property type="term" value="P:blood coagulation"/>
    <property type="evidence" value="ECO:0007669"/>
    <property type="project" value="TreeGrafter"/>
</dbReference>
<evidence type="ECO:0000313" key="11">
    <source>
        <dbReference type="Proteomes" id="UP000472267"/>
    </source>
</evidence>
<keyword evidence="11" id="KW-1185">Reference proteome</keyword>
<keyword evidence="5" id="KW-1015">Disulfide bond</keyword>
<dbReference type="GO" id="GO:0004252">
    <property type="term" value="F:serine-type endopeptidase activity"/>
    <property type="evidence" value="ECO:0007669"/>
    <property type="project" value="UniProtKB-EC"/>
</dbReference>
<evidence type="ECO:0000259" key="9">
    <source>
        <dbReference type="PROSITE" id="PS50240"/>
    </source>
</evidence>
<keyword evidence="2" id="KW-0645">Protease</keyword>
<dbReference type="OMA" id="HVQVWVV"/>
<evidence type="ECO:0000256" key="7">
    <source>
        <dbReference type="ARBA" id="ARBA00036320"/>
    </source>
</evidence>
<comment type="catalytic activity">
    <reaction evidence="7">
        <text>Preferential cleavage: Arg-|-Xaa, Lys-|-Xaa.</text>
        <dbReference type="EC" id="3.4.21.4"/>
    </reaction>
</comment>
<reference evidence="10" key="1">
    <citation type="submission" date="2019-06" db="EMBL/GenBank/DDBJ databases">
        <authorList>
            <consortium name="Wellcome Sanger Institute Data Sharing"/>
        </authorList>
    </citation>
    <scope>NUCLEOTIDE SEQUENCE [LARGE SCALE GENOMIC DNA]</scope>
</reference>
<dbReference type="InterPro" id="IPR043504">
    <property type="entry name" value="Peptidase_S1_PA_chymotrypsin"/>
</dbReference>
<evidence type="ECO:0000256" key="3">
    <source>
        <dbReference type="ARBA" id="ARBA00022801"/>
    </source>
</evidence>
<dbReference type="PANTHER" id="PTHR24264">
    <property type="entry name" value="TRYPSIN-RELATED"/>
    <property type="match status" value="1"/>
</dbReference>
<accession>A0A672I742</accession>
<sequence length="118" mass="13095">MFLLRHFWLLSGTPSRDLMEVNVDIIDTRVCNSRDVYFGAVTRHMLCAGTLQGGKDSCQGDSGGPLVCQGEDRWYLVGITSWGSGCGRRDKPGVYTKVSSVLPWIYSTMQVRSSEAKQ</sequence>
<organism evidence="10 11">
    <name type="scientific">Salarias fasciatus</name>
    <name type="common">Jewelled blenny</name>
    <name type="synonym">Blennius fasciatus</name>
    <dbReference type="NCBI Taxonomy" id="181472"/>
    <lineage>
        <taxon>Eukaryota</taxon>
        <taxon>Metazoa</taxon>
        <taxon>Chordata</taxon>
        <taxon>Craniata</taxon>
        <taxon>Vertebrata</taxon>
        <taxon>Euteleostomi</taxon>
        <taxon>Actinopterygii</taxon>
        <taxon>Neopterygii</taxon>
        <taxon>Teleostei</taxon>
        <taxon>Neoteleostei</taxon>
        <taxon>Acanthomorphata</taxon>
        <taxon>Ovalentaria</taxon>
        <taxon>Blenniimorphae</taxon>
        <taxon>Blenniiformes</taxon>
        <taxon>Blennioidei</taxon>
        <taxon>Blenniidae</taxon>
        <taxon>Salariinae</taxon>
        <taxon>Salarias</taxon>
    </lineage>
</organism>
<dbReference type="InParanoid" id="A0A672I742"/>
<dbReference type="CDD" id="cd00190">
    <property type="entry name" value="Tryp_SPc"/>
    <property type="match status" value="1"/>
</dbReference>